<proteinExistence type="predicted"/>
<dbReference type="Pfam" id="PF11124">
    <property type="entry name" value="Pho86"/>
    <property type="match status" value="1"/>
</dbReference>
<evidence type="ECO:0000313" key="4">
    <source>
        <dbReference type="Proteomes" id="UP000478008"/>
    </source>
</evidence>
<reference evidence="2 5" key="2">
    <citation type="journal article" date="2020" name="Appl. Microbiol. Biotechnol.">
        <title>Targeted gene deletion in Brettanomyces bruxellensis with an expression-free CRISPR-Cas9 system.</title>
        <authorList>
            <person name="Varela C."/>
            <person name="Bartel C."/>
            <person name="Onetto C."/>
            <person name="Borneman A."/>
        </authorList>
    </citation>
    <scope>NUCLEOTIDE SEQUENCE [LARGE SCALE GENOMIC DNA]</scope>
    <source>
        <strain evidence="2 5">AWRI1613</strain>
    </source>
</reference>
<keyword evidence="1" id="KW-1133">Transmembrane helix</keyword>
<evidence type="ECO:0000313" key="3">
    <source>
        <dbReference type="EMBL" id="VUG17929.1"/>
    </source>
</evidence>
<sequence>MPTRGQIDARLREPLPVEEVPKLDIKFIDPSYSEAVVNLQMDYLLSRKALLNKRLFSSPLTLALLIAWLGVVYRLRLQDYFSSFNFKDGFLQGMEILAKSPQFRSDIVESLAMIGLFVGIEWAILNRSTRYWKEQSQAVPDHQQEYFGIDMGEYASLTDKSKLSKEEKKQVEQMKQNSVNVVYRQTPIGFIVKKQQGNKTEDTLTYKITALGIRRVYISAGVLEDLLTYVIRDLHKVEGYKNVRCLFDIYSFENYEREIAEGLGFKLEAKERFNKDLLLARVFGVEKQTFVYEVTEN</sequence>
<feature type="transmembrane region" description="Helical" evidence="1">
    <location>
        <begin position="55"/>
        <end position="75"/>
    </location>
</feature>
<name>A0A7D9H2B5_DEKBR</name>
<dbReference type="InterPro" id="IPR024297">
    <property type="entry name" value="Pho86"/>
</dbReference>
<evidence type="ECO:0000313" key="5">
    <source>
        <dbReference type="Proteomes" id="UP000568158"/>
    </source>
</evidence>
<keyword evidence="1" id="KW-0472">Membrane</keyword>
<dbReference type="Proteomes" id="UP000478008">
    <property type="component" value="Unassembled WGS sequence"/>
</dbReference>
<dbReference type="EMBL" id="JABCYN010000030">
    <property type="protein sequence ID" value="KAF6009572.1"/>
    <property type="molecule type" value="Genomic_DNA"/>
</dbReference>
<dbReference type="AlphaFoldDB" id="A0A7D9H2B5"/>
<protein>
    <submittedName>
        <fullName evidence="3">DEBR0S2_19504g1_1</fullName>
    </submittedName>
</protein>
<feature type="transmembrane region" description="Helical" evidence="1">
    <location>
        <begin position="107"/>
        <end position="125"/>
    </location>
</feature>
<evidence type="ECO:0000313" key="2">
    <source>
        <dbReference type="EMBL" id="KAF6009572.1"/>
    </source>
</evidence>
<accession>A0A7D9H2B5</accession>
<organism evidence="3 4">
    <name type="scientific">Dekkera bruxellensis</name>
    <name type="common">Brettanomyces custersii</name>
    <dbReference type="NCBI Taxonomy" id="5007"/>
    <lineage>
        <taxon>Eukaryota</taxon>
        <taxon>Fungi</taxon>
        <taxon>Dikarya</taxon>
        <taxon>Ascomycota</taxon>
        <taxon>Saccharomycotina</taxon>
        <taxon>Pichiomycetes</taxon>
        <taxon>Pichiales</taxon>
        <taxon>Pichiaceae</taxon>
        <taxon>Brettanomyces</taxon>
    </lineage>
</organism>
<dbReference type="Proteomes" id="UP000568158">
    <property type="component" value="Unassembled WGS sequence"/>
</dbReference>
<keyword evidence="4" id="KW-1185">Reference proteome</keyword>
<keyword evidence="1" id="KW-0812">Transmembrane</keyword>
<dbReference type="EMBL" id="CABFWN010000002">
    <property type="protein sequence ID" value="VUG17929.1"/>
    <property type="molecule type" value="Genomic_DNA"/>
</dbReference>
<reference evidence="3 4" key="1">
    <citation type="submission" date="2019-07" db="EMBL/GenBank/DDBJ databases">
        <authorList>
            <person name="Friedrich A."/>
            <person name="Schacherer J."/>
        </authorList>
    </citation>
    <scope>NUCLEOTIDE SEQUENCE [LARGE SCALE GENOMIC DNA]</scope>
</reference>
<evidence type="ECO:0000256" key="1">
    <source>
        <dbReference type="SAM" id="Phobius"/>
    </source>
</evidence>
<gene>
    <name evidence="3" type="ORF">DEBR0S2_19504G</name>
    <name evidence="2" type="ORF">HII12_003118</name>
</gene>